<gene>
    <name evidence="7" type="ORF">Cvel_25501</name>
</gene>
<dbReference type="PhylomeDB" id="A0A0G4H9W2"/>
<dbReference type="InterPro" id="IPR000988">
    <property type="entry name" value="Ribosomal_eL24-rel_N"/>
</dbReference>
<keyword evidence="3" id="KW-0690">Ribosome biogenesis</keyword>
<dbReference type="CDD" id="cd00472">
    <property type="entry name" value="Ribosomal_L24e_L24"/>
    <property type="match status" value="1"/>
</dbReference>
<evidence type="ECO:0000259" key="6">
    <source>
        <dbReference type="SMART" id="SM00746"/>
    </source>
</evidence>
<dbReference type="Pfam" id="PF01246">
    <property type="entry name" value="Ribosomal_L24e"/>
    <property type="match status" value="1"/>
</dbReference>
<dbReference type="GO" id="GO:0042273">
    <property type="term" value="P:ribosomal large subunit biogenesis"/>
    <property type="evidence" value="ECO:0007669"/>
    <property type="project" value="TreeGrafter"/>
</dbReference>
<organism evidence="7">
    <name type="scientific">Chromera velia CCMP2878</name>
    <dbReference type="NCBI Taxonomy" id="1169474"/>
    <lineage>
        <taxon>Eukaryota</taxon>
        <taxon>Sar</taxon>
        <taxon>Alveolata</taxon>
        <taxon>Colpodellida</taxon>
        <taxon>Chromeraceae</taxon>
        <taxon>Chromera</taxon>
    </lineage>
</organism>
<feature type="domain" description="TRASH" evidence="6">
    <location>
        <begin position="6"/>
        <end position="44"/>
    </location>
</feature>
<dbReference type="InterPro" id="IPR011017">
    <property type="entry name" value="TRASH_dom"/>
</dbReference>
<comment type="similarity">
    <text evidence="2">Belongs to the eukaryotic ribosomal protein eL24 family.</text>
</comment>
<dbReference type="GO" id="GO:0005730">
    <property type="term" value="C:nucleolus"/>
    <property type="evidence" value="ECO:0007669"/>
    <property type="project" value="TreeGrafter"/>
</dbReference>
<dbReference type="AlphaFoldDB" id="A0A0G4H9W2"/>
<feature type="compositionally biased region" description="Acidic residues" evidence="5">
    <location>
        <begin position="188"/>
        <end position="197"/>
    </location>
</feature>
<sequence>MRIEKCWYCSSSIYPGHGIVFVRNDGKFFRFCRSKCHKHFKMKHNPRKAKWTKAYRKAVGKEMAMDSTFEFEKRRNTPVRYNRDLVVKTIQAMKQVDKIKQVRKERFHKMRLAASRNMRKSMVEKELERHRTLLEGPTVPARRNVEMTDALNEGVQAKAPQKKKVMSLAKQKLRQRDEDMEGGQGGGFDEDGDVAMA</sequence>
<evidence type="ECO:0000256" key="3">
    <source>
        <dbReference type="ARBA" id="ARBA00022517"/>
    </source>
</evidence>
<evidence type="ECO:0000256" key="1">
    <source>
        <dbReference type="ARBA" id="ARBA00004123"/>
    </source>
</evidence>
<dbReference type="InterPro" id="IPR038630">
    <property type="entry name" value="L24e/L24_sf"/>
</dbReference>
<dbReference type="GO" id="GO:0003735">
    <property type="term" value="F:structural constituent of ribosome"/>
    <property type="evidence" value="ECO:0007669"/>
    <property type="project" value="InterPro"/>
</dbReference>
<dbReference type="EMBL" id="CDMZ01002093">
    <property type="protein sequence ID" value="CEM40715.1"/>
    <property type="molecule type" value="Genomic_DNA"/>
</dbReference>
<dbReference type="InterPro" id="IPR056366">
    <property type="entry name" value="Ribosomal_eL24"/>
</dbReference>
<accession>A0A0G4H9W2</accession>
<dbReference type="PROSITE" id="PS01073">
    <property type="entry name" value="RIBOSOMAL_L24E"/>
    <property type="match status" value="1"/>
</dbReference>
<dbReference type="InterPro" id="IPR023442">
    <property type="entry name" value="Ribosomal_eL24_CS"/>
</dbReference>
<dbReference type="PANTHER" id="PTHR10792:SF8">
    <property type="entry name" value="RIBOSOME BIOGENESIS PROTEIN RLP24-RELATED"/>
    <property type="match status" value="1"/>
</dbReference>
<evidence type="ECO:0000256" key="2">
    <source>
        <dbReference type="ARBA" id="ARBA00005647"/>
    </source>
</evidence>
<reference evidence="7" key="1">
    <citation type="submission" date="2014-11" db="EMBL/GenBank/DDBJ databases">
        <authorList>
            <person name="Otto D Thomas"/>
            <person name="Naeem Raeece"/>
        </authorList>
    </citation>
    <scope>NUCLEOTIDE SEQUENCE</scope>
</reference>
<dbReference type="Gene3D" id="2.30.170.20">
    <property type="entry name" value="Ribosomal protein L24e"/>
    <property type="match status" value="1"/>
</dbReference>
<dbReference type="PANTHER" id="PTHR10792">
    <property type="entry name" value="60S RIBOSOMAL PROTEIN L24"/>
    <property type="match status" value="1"/>
</dbReference>
<keyword evidence="4" id="KW-0539">Nucleus</keyword>
<protein>
    <recommendedName>
        <fullName evidence="6">TRASH domain-containing protein</fullName>
    </recommendedName>
</protein>
<evidence type="ECO:0000256" key="5">
    <source>
        <dbReference type="SAM" id="MobiDB-lite"/>
    </source>
</evidence>
<dbReference type="FunFam" id="2.30.170.20:FF:000001">
    <property type="entry name" value="probable ribosome biogenesis protein RLP24"/>
    <property type="match status" value="1"/>
</dbReference>
<evidence type="ECO:0000313" key="7">
    <source>
        <dbReference type="EMBL" id="CEM40715.1"/>
    </source>
</evidence>
<dbReference type="VEuPathDB" id="CryptoDB:Cvel_25501"/>
<dbReference type="SMART" id="SM00746">
    <property type="entry name" value="TRASH"/>
    <property type="match status" value="1"/>
</dbReference>
<comment type="subcellular location">
    <subcellularLocation>
        <location evidence="1">Nucleus</location>
    </subcellularLocation>
</comment>
<evidence type="ECO:0000256" key="4">
    <source>
        <dbReference type="ARBA" id="ARBA00023242"/>
    </source>
</evidence>
<proteinExistence type="inferred from homology"/>
<name>A0A0G4H9W2_9ALVE</name>
<dbReference type="SUPFAM" id="SSF57716">
    <property type="entry name" value="Glucocorticoid receptor-like (DNA-binding domain)"/>
    <property type="match status" value="1"/>
</dbReference>
<feature type="region of interest" description="Disordered" evidence="5">
    <location>
        <begin position="155"/>
        <end position="197"/>
    </location>
</feature>